<dbReference type="RefSeq" id="XP_067079752.1">
    <property type="nucleotide sequence ID" value="XM_067223651.1"/>
</dbReference>
<dbReference type="PANTHER" id="PTHR24361:SF785">
    <property type="entry name" value="DUAL SPECIFICITY MITOGEN-ACTIVATED PROTEIN KINASE KINASE 1"/>
    <property type="match status" value="1"/>
</dbReference>
<keyword evidence="3" id="KW-0808">Transferase</keyword>
<gene>
    <name evidence="3" type="ORF">TEOVI_000797400</name>
</gene>
<organism evidence="3 4">
    <name type="scientific">Trypanosoma equiperdum</name>
    <dbReference type="NCBI Taxonomy" id="5694"/>
    <lineage>
        <taxon>Eukaryota</taxon>
        <taxon>Discoba</taxon>
        <taxon>Euglenozoa</taxon>
        <taxon>Kinetoplastea</taxon>
        <taxon>Metakinetoplastina</taxon>
        <taxon>Trypanosomatida</taxon>
        <taxon>Trypanosomatidae</taxon>
        <taxon>Trypanosoma</taxon>
    </lineage>
</organism>
<protein>
    <submittedName>
        <fullName evidence="3">Protein kinase, putative</fullName>
    </submittedName>
</protein>
<dbReference type="InterPro" id="IPR011009">
    <property type="entry name" value="Kinase-like_dom_sf"/>
</dbReference>
<feature type="domain" description="Protein kinase" evidence="2">
    <location>
        <begin position="1"/>
        <end position="219"/>
    </location>
</feature>
<proteinExistence type="predicted"/>
<dbReference type="PROSITE" id="PS50011">
    <property type="entry name" value="PROTEIN_KINASE_DOM"/>
    <property type="match status" value="1"/>
</dbReference>
<dbReference type="EMBL" id="CZPT02001025">
    <property type="protein sequence ID" value="SCU68627.1"/>
    <property type="molecule type" value="Genomic_DNA"/>
</dbReference>
<keyword evidence="3" id="KW-0418">Kinase</keyword>
<evidence type="ECO:0000259" key="2">
    <source>
        <dbReference type="PROSITE" id="PS50011"/>
    </source>
</evidence>
<dbReference type="GeneID" id="92381908"/>
<feature type="region of interest" description="Disordered" evidence="1">
    <location>
        <begin position="222"/>
        <end position="267"/>
    </location>
</feature>
<evidence type="ECO:0000313" key="4">
    <source>
        <dbReference type="Proteomes" id="UP000195570"/>
    </source>
</evidence>
<dbReference type="SMART" id="SM00220">
    <property type="entry name" value="S_TKc"/>
    <property type="match status" value="1"/>
</dbReference>
<evidence type="ECO:0000313" key="3">
    <source>
        <dbReference type="EMBL" id="SCU68627.1"/>
    </source>
</evidence>
<dbReference type="Pfam" id="PF00069">
    <property type="entry name" value="Pkinase"/>
    <property type="match status" value="1"/>
</dbReference>
<dbReference type="Proteomes" id="UP000195570">
    <property type="component" value="Unassembled WGS sequence"/>
</dbReference>
<keyword evidence="4" id="KW-1185">Reference proteome</keyword>
<dbReference type="GO" id="GO:0005524">
    <property type="term" value="F:ATP binding"/>
    <property type="evidence" value="ECO:0007669"/>
    <property type="project" value="InterPro"/>
</dbReference>
<reference evidence="3" key="1">
    <citation type="submission" date="2016-09" db="EMBL/GenBank/DDBJ databases">
        <authorList>
            <person name="Hebert L."/>
            <person name="Moumen B."/>
        </authorList>
    </citation>
    <scope>NUCLEOTIDE SEQUENCE [LARGE SCALE GENOMIC DNA]</scope>
    <source>
        <strain evidence="3">OVI</strain>
    </source>
</reference>
<dbReference type="Gene3D" id="1.10.510.10">
    <property type="entry name" value="Transferase(Phosphotransferase) domain 1"/>
    <property type="match status" value="1"/>
</dbReference>
<feature type="compositionally biased region" description="Acidic residues" evidence="1">
    <location>
        <begin position="231"/>
        <end position="242"/>
    </location>
</feature>
<sequence>MLDIKIEKYDIFVEKVKVVQRRIEQLNQWPSVDSMVRYKEARLSPRYLLVTAEEPTDGILEPLELPMGEEDACMVIMGLMRALHALHMRKLVHGHLRPEVLRRHSASGRIVLLQQVLTIDLFDPSSDVGQEVWRCCAPEIMRASPFDYSADIWGLGAVLLQLVAPAGKVYETEDLVELDIISPEVSSLSSSVVSFVMQCLQEDAHARPTIAELIMHPLLTNRDGLDKSCTEEEEDEEESEPEEEKKENDTAEEEEETEESEEADEEP</sequence>
<dbReference type="AlphaFoldDB" id="A0A1G4I9D7"/>
<feature type="compositionally biased region" description="Acidic residues" evidence="1">
    <location>
        <begin position="250"/>
        <end position="267"/>
    </location>
</feature>
<accession>A0A1G4I9D7</accession>
<dbReference type="SUPFAM" id="SSF56112">
    <property type="entry name" value="Protein kinase-like (PK-like)"/>
    <property type="match status" value="1"/>
</dbReference>
<comment type="caution">
    <text evidence="3">The sequence shown here is derived from an EMBL/GenBank/DDBJ whole genome shotgun (WGS) entry which is preliminary data.</text>
</comment>
<dbReference type="InterPro" id="IPR053235">
    <property type="entry name" value="Ser_Thr_kinase"/>
</dbReference>
<dbReference type="PANTHER" id="PTHR24361">
    <property type="entry name" value="MITOGEN-ACTIVATED KINASE KINASE KINASE"/>
    <property type="match status" value="1"/>
</dbReference>
<dbReference type="VEuPathDB" id="TriTrypDB:TEOVI_000797400"/>
<dbReference type="GO" id="GO:0005737">
    <property type="term" value="C:cytoplasm"/>
    <property type="evidence" value="ECO:0007669"/>
    <property type="project" value="TreeGrafter"/>
</dbReference>
<dbReference type="GO" id="GO:0004674">
    <property type="term" value="F:protein serine/threonine kinase activity"/>
    <property type="evidence" value="ECO:0007669"/>
    <property type="project" value="TreeGrafter"/>
</dbReference>
<evidence type="ECO:0000256" key="1">
    <source>
        <dbReference type="SAM" id="MobiDB-lite"/>
    </source>
</evidence>
<name>A0A1G4I9D7_TRYEQ</name>
<dbReference type="InterPro" id="IPR000719">
    <property type="entry name" value="Prot_kinase_dom"/>
</dbReference>